<organism evidence="2 3">
    <name type="scientific">Serinus canaria</name>
    <name type="common">Island canary</name>
    <name type="synonym">Fringilla canaria</name>
    <dbReference type="NCBI Taxonomy" id="9135"/>
    <lineage>
        <taxon>Eukaryota</taxon>
        <taxon>Metazoa</taxon>
        <taxon>Chordata</taxon>
        <taxon>Craniata</taxon>
        <taxon>Vertebrata</taxon>
        <taxon>Euteleostomi</taxon>
        <taxon>Archelosauria</taxon>
        <taxon>Archosauria</taxon>
        <taxon>Dinosauria</taxon>
        <taxon>Saurischia</taxon>
        <taxon>Theropoda</taxon>
        <taxon>Coelurosauria</taxon>
        <taxon>Aves</taxon>
        <taxon>Neognathae</taxon>
        <taxon>Neoaves</taxon>
        <taxon>Telluraves</taxon>
        <taxon>Australaves</taxon>
        <taxon>Passeriformes</taxon>
        <taxon>Passeroidea</taxon>
        <taxon>Fringillidae</taxon>
        <taxon>Carduelinae</taxon>
        <taxon>Serinus</taxon>
    </lineage>
</organism>
<evidence type="ECO:0000256" key="1">
    <source>
        <dbReference type="SAM" id="MobiDB-lite"/>
    </source>
</evidence>
<evidence type="ECO:0000313" key="2">
    <source>
        <dbReference type="Ensembl" id="ENSSCAP00000015722.1"/>
    </source>
</evidence>
<name>A0A8C9NBR9_SERCA</name>
<dbReference type="Ensembl" id="ENSSCAT00000017604.1">
    <property type="protein sequence ID" value="ENSSCAP00000015722.1"/>
    <property type="gene ID" value="ENSSCAG00000011514.1"/>
</dbReference>
<proteinExistence type="predicted"/>
<accession>A0A8C9NBR9</accession>
<protein>
    <submittedName>
        <fullName evidence="2">Uncharacterized protein</fullName>
    </submittedName>
</protein>
<keyword evidence="3" id="KW-1185">Reference proteome</keyword>
<sequence>MELGTRTGVPVCGVRGAGRSLPAEPSHNNLGQDRCPSQLNHPISAVSSESEGEALCSSHILLGQGFKPDLAGLGLTKSRKKAQKEKSQEPACSGHLINAKPVLLLVLLG</sequence>
<feature type="compositionally biased region" description="Polar residues" evidence="1">
    <location>
        <begin position="26"/>
        <end position="37"/>
    </location>
</feature>
<dbReference type="Proteomes" id="UP000694409">
    <property type="component" value="Unassembled WGS sequence"/>
</dbReference>
<reference evidence="2" key="2">
    <citation type="submission" date="2025-09" db="UniProtKB">
        <authorList>
            <consortium name="Ensembl"/>
        </authorList>
    </citation>
    <scope>IDENTIFICATION</scope>
</reference>
<evidence type="ECO:0000313" key="3">
    <source>
        <dbReference type="Proteomes" id="UP000694409"/>
    </source>
</evidence>
<reference evidence="2" key="1">
    <citation type="submission" date="2025-08" db="UniProtKB">
        <authorList>
            <consortium name="Ensembl"/>
        </authorList>
    </citation>
    <scope>IDENTIFICATION</scope>
</reference>
<feature type="region of interest" description="Disordered" evidence="1">
    <location>
        <begin position="1"/>
        <end position="37"/>
    </location>
</feature>
<dbReference type="AlphaFoldDB" id="A0A8C9NBR9"/>